<organism evidence="2 3">
    <name type="scientific">Goodea atripinnis</name>
    <dbReference type="NCBI Taxonomy" id="208336"/>
    <lineage>
        <taxon>Eukaryota</taxon>
        <taxon>Metazoa</taxon>
        <taxon>Chordata</taxon>
        <taxon>Craniata</taxon>
        <taxon>Vertebrata</taxon>
        <taxon>Euteleostomi</taxon>
        <taxon>Actinopterygii</taxon>
        <taxon>Neopterygii</taxon>
        <taxon>Teleostei</taxon>
        <taxon>Neoteleostei</taxon>
        <taxon>Acanthomorphata</taxon>
        <taxon>Ovalentaria</taxon>
        <taxon>Atherinomorphae</taxon>
        <taxon>Cyprinodontiformes</taxon>
        <taxon>Goodeidae</taxon>
        <taxon>Goodea</taxon>
    </lineage>
</organism>
<dbReference type="EMBL" id="JAHRIO010024119">
    <property type="protein sequence ID" value="MEQ2166500.1"/>
    <property type="molecule type" value="Genomic_DNA"/>
</dbReference>
<accession>A0ABV0N5B9</accession>
<comment type="caution">
    <text evidence="2">The sequence shown here is derived from an EMBL/GenBank/DDBJ whole genome shotgun (WGS) entry which is preliminary data.</text>
</comment>
<proteinExistence type="predicted"/>
<keyword evidence="3" id="KW-1185">Reference proteome</keyword>
<protein>
    <recommendedName>
        <fullName evidence="4">Secreted protein</fullName>
    </recommendedName>
</protein>
<evidence type="ECO:0008006" key="4">
    <source>
        <dbReference type="Google" id="ProtNLM"/>
    </source>
</evidence>
<name>A0ABV0N5B9_9TELE</name>
<reference evidence="2 3" key="1">
    <citation type="submission" date="2021-06" db="EMBL/GenBank/DDBJ databases">
        <authorList>
            <person name="Palmer J.M."/>
        </authorList>
    </citation>
    <scope>NUCLEOTIDE SEQUENCE [LARGE SCALE GENOMIC DNA]</scope>
    <source>
        <strain evidence="2 3">GA_2019</strain>
        <tissue evidence="2">Muscle</tissue>
    </source>
</reference>
<keyword evidence="1" id="KW-0732">Signal</keyword>
<evidence type="ECO:0000256" key="1">
    <source>
        <dbReference type="SAM" id="SignalP"/>
    </source>
</evidence>
<evidence type="ECO:0000313" key="2">
    <source>
        <dbReference type="EMBL" id="MEQ2166500.1"/>
    </source>
</evidence>
<gene>
    <name evidence="2" type="ORF">GOODEAATRI_028912</name>
</gene>
<feature type="signal peptide" evidence="1">
    <location>
        <begin position="1"/>
        <end position="24"/>
    </location>
</feature>
<dbReference type="Proteomes" id="UP001476798">
    <property type="component" value="Unassembled WGS sequence"/>
</dbReference>
<evidence type="ECO:0000313" key="3">
    <source>
        <dbReference type="Proteomes" id="UP001476798"/>
    </source>
</evidence>
<feature type="chain" id="PRO_5046946663" description="Secreted protein" evidence="1">
    <location>
        <begin position="25"/>
        <end position="107"/>
    </location>
</feature>
<sequence>MSTFHLCCMQLLFSIVFYVCVCKCNNVSVFHIEACGHSSNVNFVRLKAFLQGGTTSLPLLSVLIIKTNTNMHTYTHLLLYTHANLSVIWIERKTFRLSFLQNHERVQ</sequence>